<dbReference type="PIRSF" id="PIRSF000441">
    <property type="entry name" value="CysE"/>
    <property type="match status" value="1"/>
</dbReference>
<dbReference type="GO" id="GO:0006535">
    <property type="term" value="P:cysteine biosynthetic process from serine"/>
    <property type="evidence" value="ECO:0007669"/>
    <property type="project" value="InterPro"/>
</dbReference>
<dbReference type="PANTHER" id="PTHR42811">
    <property type="entry name" value="SERINE ACETYLTRANSFERASE"/>
    <property type="match status" value="1"/>
</dbReference>
<dbReference type="InterPro" id="IPR005881">
    <property type="entry name" value="Ser_O-AcTrfase"/>
</dbReference>
<protein>
    <submittedName>
        <fullName evidence="2">Serine acetyltransferase</fullName>
        <ecNumber evidence="2">2.3.1.30</ecNumber>
    </submittedName>
</protein>
<keyword evidence="2" id="KW-0808">Transferase</keyword>
<evidence type="ECO:0000313" key="2">
    <source>
        <dbReference type="EMBL" id="QOS16445.1"/>
    </source>
</evidence>
<dbReference type="GO" id="GO:0005737">
    <property type="term" value="C:cytoplasm"/>
    <property type="evidence" value="ECO:0007669"/>
    <property type="project" value="InterPro"/>
</dbReference>
<organism evidence="2">
    <name type="scientific">Vibrio parahaemolyticus</name>
    <dbReference type="NCBI Taxonomy" id="670"/>
    <lineage>
        <taxon>Bacteria</taxon>
        <taxon>Pseudomonadati</taxon>
        <taxon>Pseudomonadota</taxon>
        <taxon>Gammaproteobacteria</taxon>
        <taxon>Vibrionales</taxon>
        <taxon>Vibrionaceae</taxon>
        <taxon>Vibrio</taxon>
    </lineage>
</organism>
<dbReference type="AlphaFoldDB" id="A0A7M1VR35"/>
<dbReference type="GO" id="GO:0009001">
    <property type="term" value="F:serine O-acetyltransferase activity"/>
    <property type="evidence" value="ECO:0007669"/>
    <property type="project" value="UniProtKB-EC"/>
</dbReference>
<keyword evidence="2" id="KW-0012">Acyltransferase</keyword>
<dbReference type="EMBL" id="MT898051">
    <property type="protein sequence ID" value="QOS16445.1"/>
    <property type="molecule type" value="Genomic_DNA"/>
</dbReference>
<proteinExistence type="predicted"/>
<evidence type="ECO:0000256" key="1">
    <source>
        <dbReference type="SAM" id="Phobius"/>
    </source>
</evidence>
<dbReference type="EC" id="2.3.1.30" evidence="2"/>
<keyword evidence="1" id="KW-0472">Membrane</keyword>
<accession>A0A7M1VR35</accession>
<name>A0A7M1VR35_VIBPH</name>
<reference evidence="2" key="1">
    <citation type="submission" date="2020-08" db="EMBL/GenBank/DDBJ databases">
        <title>Genetic structure, function and evolution of capsule biosynthesis loci in Vibrio parahaemolyticus.</title>
        <authorList>
            <person name="Li L."/>
            <person name="Bian S."/>
        </authorList>
    </citation>
    <scope>NUCLEOTIDE SEQUENCE</scope>
    <source>
        <strain evidence="2">VP301</strain>
    </source>
</reference>
<dbReference type="RefSeq" id="WP_025503145.1">
    <property type="nucleotide sequence ID" value="NZ_CP046776.1"/>
</dbReference>
<keyword evidence="1" id="KW-1133">Transmembrane helix</keyword>
<dbReference type="SUPFAM" id="SSF51161">
    <property type="entry name" value="Trimeric LpxA-like enzymes"/>
    <property type="match status" value="1"/>
</dbReference>
<dbReference type="Pfam" id="PF00132">
    <property type="entry name" value="Hexapep"/>
    <property type="match status" value="1"/>
</dbReference>
<gene>
    <name evidence="2" type="primary">cysE</name>
    <name evidence="2" type="ORF">VP301_00028</name>
</gene>
<sequence length="138" mass="15334">MFFLLRDLSKKFFIGLLFSYFYRIYNIIYGASIPLEVDIPKSTIFPHGIHGIFISKNAVIGERVTIYQQVTIGSNQNKSHKMFGAPKVGNDCVIGVGAKIIGNITIGNNVNFGSNVSVARDVPNDITVIVGEHRFIER</sequence>
<keyword evidence="1" id="KW-0812">Transmembrane</keyword>
<feature type="transmembrane region" description="Helical" evidence="1">
    <location>
        <begin position="12"/>
        <end position="31"/>
    </location>
</feature>
<dbReference type="InterPro" id="IPR001451">
    <property type="entry name" value="Hexapep"/>
</dbReference>
<dbReference type="Gene3D" id="2.160.10.10">
    <property type="entry name" value="Hexapeptide repeat proteins"/>
    <property type="match status" value="1"/>
</dbReference>
<dbReference type="InterPro" id="IPR011004">
    <property type="entry name" value="Trimer_LpxA-like_sf"/>
</dbReference>